<proteinExistence type="predicted"/>
<keyword evidence="1" id="KW-1133">Transmembrane helix</keyword>
<sequence length="69" mass="7868">MKKRDLFEAVAIFISVCMTASCYFEGREILGICWFFIGVINAANLVCRVQASKKVEYERISDDTHTDTI</sequence>
<name>A0A1G5S5G1_PSEXY</name>
<evidence type="ECO:0000256" key="1">
    <source>
        <dbReference type="SAM" id="Phobius"/>
    </source>
</evidence>
<dbReference type="EMBL" id="FMWK01000023">
    <property type="protein sequence ID" value="SCZ81565.1"/>
    <property type="molecule type" value="Genomic_DNA"/>
</dbReference>
<evidence type="ECO:0000313" key="3">
    <source>
        <dbReference type="Proteomes" id="UP000199428"/>
    </source>
</evidence>
<feature type="transmembrane region" description="Helical" evidence="1">
    <location>
        <begin position="29"/>
        <end position="47"/>
    </location>
</feature>
<accession>A0A1G5S5G1</accession>
<dbReference type="Proteomes" id="UP000199428">
    <property type="component" value="Unassembled WGS sequence"/>
</dbReference>
<protein>
    <recommendedName>
        <fullName evidence="4">Lipoprotein</fullName>
    </recommendedName>
</protein>
<gene>
    <name evidence="2" type="ORF">SAMN02910350_02878</name>
</gene>
<evidence type="ECO:0008006" key="4">
    <source>
        <dbReference type="Google" id="ProtNLM"/>
    </source>
</evidence>
<dbReference type="RefSeq" id="WP_090164311.1">
    <property type="nucleotide sequence ID" value="NZ_FMWK01000023.1"/>
</dbReference>
<reference evidence="2 3" key="1">
    <citation type="submission" date="2016-10" db="EMBL/GenBank/DDBJ databases">
        <authorList>
            <person name="de Groot N.N."/>
        </authorList>
    </citation>
    <scope>NUCLEOTIDE SEQUENCE [LARGE SCALE GENOMIC DNA]</scope>
    <source>
        <strain evidence="2 3">DSM 10317</strain>
    </source>
</reference>
<dbReference type="AlphaFoldDB" id="A0A1G5S5G1"/>
<organism evidence="2 3">
    <name type="scientific">Pseudobutyrivibrio xylanivorans</name>
    <dbReference type="NCBI Taxonomy" id="185007"/>
    <lineage>
        <taxon>Bacteria</taxon>
        <taxon>Bacillati</taxon>
        <taxon>Bacillota</taxon>
        <taxon>Clostridia</taxon>
        <taxon>Lachnospirales</taxon>
        <taxon>Lachnospiraceae</taxon>
        <taxon>Pseudobutyrivibrio</taxon>
    </lineage>
</organism>
<evidence type="ECO:0000313" key="2">
    <source>
        <dbReference type="EMBL" id="SCZ81565.1"/>
    </source>
</evidence>
<keyword evidence="1" id="KW-0472">Membrane</keyword>
<dbReference type="PROSITE" id="PS51257">
    <property type="entry name" value="PROKAR_LIPOPROTEIN"/>
    <property type="match status" value="1"/>
</dbReference>
<keyword evidence="1" id="KW-0812">Transmembrane</keyword>